<organism evidence="1">
    <name type="scientific">marine sediment metagenome</name>
    <dbReference type="NCBI Taxonomy" id="412755"/>
    <lineage>
        <taxon>unclassified sequences</taxon>
        <taxon>metagenomes</taxon>
        <taxon>ecological metagenomes</taxon>
    </lineage>
</organism>
<dbReference type="EMBL" id="LAZR01004993">
    <property type="protein sequence ID" value="KKN03823.1"/>
    <property type="molecule type" value="Genomic_DNA"/>
</dbReference>
<comment type="caution">
    <text evidence="1">The sequence shown here is derived from an EMBL/GenBank/DDBJ whole genome shotgun (WGS) entry which is preliminary data.</text>
</comment>
<sequence length="88" mass="9778">MVRPVAVVAAMNIPRCKVHWRLKGPIAGGVVPGCDGCQAEQWELLAIAQKRDRVAKTLRRKSRAFHAAGGGTEQFNLAAYDRMMEMKR</sequence>
<protein>
    <submittedName>
        <fullName evidence="1">Uncharacterized protein</fullName>
    </submittedName>
</protein>
<accession>A0A0F9QEZ5</accession>
<proteinExistence type="predicted"/>
<dbReference type="AlphaFoldDB" id="A0A0F9QEZ5"/>
<name>A0A0F9QEZ5_9ZZZZ</name>
<gene>
    <name evidence="1" type="ORF">LCGC14_1103960</name>
</gene>
<evidence type="ECO:0000313" key="1">
    <source>
        <dbReference type="EMBL" id="KKN03823.1"/>
    </source>
</evidence>
<reference evidence="1" key="1">
    <citation type="journal article" date="2015" name="Nature">
        <title>Complex archaea that bridge the gap between prokaryotes and eukaryotes.</title>
        <authorList>
            <person name="Spang A."/>
            <person name="Saw J.H."/>
            <person name="Jorgensen S.L."/>
            <person name="Zaremba-Niedzwiedzka K."/>
            <person name="Martijn J."/>
            <person name="Lind A.E."/>
            <person name="van Eijk R."/>
            <person name="Schleper C."/>
            <person name="Guy L."/>
            <person name="Ettema T.J."/>
        </authorList>
    </citation>
    <scope>NUCLEOTIDE SEQUENCE</scope>
</reference>